<reference evidence="1 2" key="1">
    <citation type="journal article" date="2014" name="Antonie Van Leeuwenhoek">
        <title>Roseivivax atlanticus sp. nov., isolated from surface seawater of the Atlantic Ocean.</title>
        <authorList>
            <person name="Li G."/>
            <person name="Lai Q."/>
            <person name="Liu X."/>
            <person name="Sun F."/>
            <person name="Shao Z."/>
        </authorList>
    </citation>
    <scope>NUCLEOTIDE SEQUENCE [LARGE SCALE GENOMIC DNA]</scope>
    <source>
        <strain evidence="1 2">22II-s10s</strain>
    </source>
</reference>
<dbReference type="RefSeq" id="WP_043844421.1">
    <property type="nucleotide sequence ID" value="NZ_AQQW01000005.1"/>
</dbReference>
<name>W4HKP8_9RHOB</name>
<comment type="caution">
    <text evidence="1">The sequence shown here is derived from an EMBL/GenBank/DDBJ whole genome shotgun (WGS) entry which is preliminary data.</text>
</comment>
<evidence type="ECO:0000313" key="2">
    <source>
        <dbReference type="Proteomes" id="UP000019063"/>
    </source>
</evidence>
<dbReference type="STRING" id="1379903.ATO8_10553"/>
<protein>
    <submittedName>
        <fullName evidence="1">Uncharacterized protein</fullName>
    </submittedName>
</protein>
<sequence>MTEDAALPGKLDCETRAQLSRALRPILDTATDWASLGTLLKARGYVIAFRRGRLLVVDTFTGQALCTGSDVGRPLASLARRFGRPRLRAAPDGSTAAFA</sequence>
<dbReference type="Proteomes" id="UP000019063">
    <property type="component" value="Unassembled WGS sequence"/>
</dbReference>
<dbReference type="eggNOG" id="ENOG5032YP9">
    <property type="taxonomic scope" value="Bacteria"/>
</dbReference>
<accession>W4HKP8</accession>
<evidence type="ECO:0000313" key="1">
    <source>
        <dbReference type="EMBL" id="ETW12978.1"/>
    </source>
</evidence>
<gene>
    <name evidence="1" type="ORF">ATO8_10553</name>
</gene>
<dbReference type="EMBL" id="AQQW01000005">
    <property type="protein sequence ID" value="ETW12978.1"/>
    <property type="molecule type" value="Genomic_DNA"/>
</dbReference>
<dbReference type="AlphaFoldDB" id="W4HKP8"/>
<proteinExistence type="predicted"/>
<keyword evidence="2" id="KW-1185">Reference proteome</keyword>
<organism evidence="1 2">
    <name type="scientific">Roseivivax marinus</name>
    <dbReference type="NCBI Taxonomy" id="1379903"/>
    <lineage>
        <taxon>Bacteria</taxon>
        <taxon>Pseudomonadati</taxon>
        <taxon>Pseudomonadota</taxon>
        <taxon>Alphaproteobacteria</taxon>
        <taxon>Rhodobacterales</taxon>
        <taxon>Roseobacteraceae</taxon>
        <taxon>Roseivivax</taxon>
    </lineage>
</organism>